<dbReference type="InterPro" id="IPR008201">
    <property type="entry name" value="HepT-like"/>
</dbReference>
<keyword evidence="3" id="KW-0378">Hydrolase</keyword>
<dbReference type="GO" id="GO:0004540">
    <property type="term" value="F:RNA nuclease activity"/>
    <property type="evidence" value="ECO:0007669"/>
    <property type="project" value="InterPro"/>
</dbReference>
<dbReference type="KEGG" id="eaj:Q3M24_19285"/>
<evidence type="ECO:0000256" key="2">
    <source>
        <dbReference type="ARBA" id="ARBA00022722"/>
    </source>
</evidence>
<dbReference type="NCBIfam" id="NF047751">
    <property type="entry name" value="HepT_toxin"/>
    <property type="match status" value="1"/>
</dbReference>
<sequence>MNDVIINKVQSIQRCVFRAREEYGFNPKGFAEDYSRQDAAILNVIRGCEQAIDLANHLVRQLKLGIPTSSRDSFQRLSEQGVIGRDLAESLGRMAHFRNFAVHQYEKIDIDIVAEVITKKLDDLVQFGDEVIDYCRLSEE</sequence>
<keyword evidence="2" id="KW-0540">Nuclease</keyword>
<dbReference type="EMBL" id="CP159373">
    <property type="protein sequence ID" value="XCN72413.1"/>
    <property type="molecule type" value="Genomic_DNA"/>
</dbReference>
<name>A0AAU8LTR5_9BACT</name>
<dbReference type="PANTHER" id="PTHR33397:SF3">
    <property type="entry name" value="MRNA NUCLEASE HEPT"/>
    <property type="match status" value="1"/>
</dbReference>
<dbReference type="Pfam" id="PF01934">
    <property type="entry name" value="HepT-like"/>
    <property type="match status" value="1"/>
</dbReference>
<dbReference type="Gene3D" id="1.20.120.580">
    <property type="entry name" value="bsu32300-like"/>
    <property type="match status" value="1"/>
</dbReference>
<organism evidence="5">
    <name type="scientific">Candidatus Electrothrix aestuarii</name>
    <dbReference type="NCBI Taxonomy" id="3062594"/>
    <lineage>
        <taxon>Bacteria</taxon>
        <taxon>Pseudomonadati</taxon>
        <taxon>Thermodesulfobacteriota</taxon>
        <taxon>Desulfobulbia</taxon>
        <taxon>Desulfobulbales</taxon>
        <taxon>Desulfobulbaceae</taxon>
        <taxon>Candidatus Electrothrix</taxon>
    </lineage>
</organism>
<evidence type="ECO:0000256" key="4">
    <source>
        <dbReference type="ARBA" id="ARBA00024207"/>
    </source>
</evidence>
<dbReference type="GO" id="GO:0016787">
    <property type="term" value="F:hydrolase activity"/>
    <property type="evidence" value="ECO:0007669"/>
    <property type="project" value="UniProtKB-KW"/>
</dbReference>
<dbReference type="GO" id="GO:0110001">
    <property type="term" value="C:toxin-antitoxin complex"/>
    <property type="evidence" value="ECO:0007669"/>
    <property type="project" value="InterPro"/>
</dbReference>
<accession>A0AAU8LTR5</accession>
<comment type="similarity">
    <text evidence="4">Belongs to the HepT RNase toxin family.</text>
</comment>
<evidence type="ECO:0000256" key="1">
    <source>
        <dbReference type="ARBA" id="ARBA00022649"/>
    </source>
</evidence>
<proteinExistence type="inferred from homology"/>
<gene>
    <name evidence="5" type="ORF">Q3M24_19285</name>
</gene>
<dbReference type="InterPro" id="IPR037038">
    <property type="entry name" value="HepT-like_sf"/>
</dbReference>
<protein>
    <submittedName>
        <fullName evidence="5">DUF86 domain-containing protein</fullName>
    </submittedName>
</protein>
<reference evidence="5" key="2">
    <citation type="submission" date="2024-06" db="EMBL/GenBank/DDBJ databases">
        <authorList>
            <person name="Plum-Jensen L.E."/>
            <person name="Schramm A."/>
            <person name="Marshall I.P.G."/>
        </authorList>
    </citation>
    <scope>NUCLEOTIDE SEQUENCE</scope>
    <source>
        <strain evidence="5">Rat1</strain>
    </source>
</reference>
<dbReference type="PANTHER" id="PTHR33397">
    <property type="entry name" value="UPF0331 PROTEIN YUTE"/>
    <property type="match status" value="1"/>
</dbReference>
<evidence type="ECO:0000256" key="3">
    <source>
        <dbReference type="ARBA" id="ARBA00022801"/>
    </source>
</evidence>
<dbReference type="InterPro" id="IPR052379">
    <property type="entry name" value="Type_VII_TA_RNase"/>
</dbReference>
<keyword evidence="1" id="KW-1277">Toxin-antitoxin system</keyword>
<evidence type="ECO:0000313" key="5">
    <source>
        <dbReference type="EMBL" id="XCN72413.1"/>
    </source>
</evidence>
<reference evidence="5" key="1">
    <citation type="journal article" date="2024" name="Syst. Appl. Microbiol.">
        <title>First single-strain enrichments of Electrothrix cable bacteria, description of E. aestuarii sp. nov. and E. rattekaaiensis sp. nov., and proposal of a cable bacteria taxonomy following the rules of the SeqCode.</title>
        <authorList>
            <person name="Plum-Jensen L.E."/>
            <person name="Schramm A."/>
            <person name="Marshall I.P.G."/>
        </authorList>
    </citation>
    <scope>NUCLEOTIDE SEQUENCE</scope>
    <source>
        <strain evidence="5">Rat1</strain>
    </source>
</reference>
<dbReference type="AlphaFoldDB" id="A0AAU8LTR5"/>